<proteinExistence type="predicted"/>
<dbReference type="HOGENOM" id="CLU_671190_0_0_1"/>
<dbReference type="PANTHER" id="PTHR15615:SF10">
    <property type="entry name" value="PHO85 CYCLIN-2-RELATED"/>
    <property type="match status" value="1"/>
</dbReference>
<dbReference type="GO" id="GO:0016538">
    <property type="term" value="F:cyclin-dependent protein serine/threonine kinase regulator activity"/>
    <property type="evidence" value="ECO:0007669"/>
    <property type="project" value="TreeGrafter"/>
</dbReference>
<evidence type="ECO:0000256" key="1">
    <source>
        <dbReference type="SAM" id="MobiDB-lite"/>
    </source>
</evidence>
<comment type="caution">
    <text evidence="3">The sequence shown here is derived from an EMBL/GenBank/DDBJ whole genome shotgun (WGS) entry which is preliminary data.</text>
</comment>
<dbReference type="Proteomes" id="UP000006757">
    <property type="component" value="Unassembled WGS sequence"/>
</dbReference>
<evidence type="ECO:0000259" key="2">
    <source>
        <dbReference type="Pfam" id="PF00134"/>
    </source>
</evidence>
<name>K1VC30_TRIAC</name>
<sequence>MPRDPIHPASLLRLSAHDPTVVHSLKNKVPPEFFDFVASQCEAVIRIEDEPLPTPPLSPQTLPPSPGQAGPSRWWEAPLPRKGEYDELPTLSDFIRGLVVQSNVQMPTLSVVLVYLNRLKQRLPPVAHGMKCTRHRVFLAVLICAAKYLNDSSPKNMHWQRYARFFSLAEVNLMEKQLLYILDYHLGVEESALITHMRPFWAEQSRVAAAREAEAQAQAQAQAQAHVVYQPLSPPPTPTTKTTFSSVNIPSASRFPVPPRHTPVMPRPSTRSAAAASAPVPLHTPPTSKEPHDYFVASHPTIHIHAAPGHQKSSPIHSFSRLQLEEAETPALLRRDSAGSTCSSCSSCSTQSPHFDEGEASVVTIRKGSVLSAYDMMMEQHELSPAAPSPKWRKLGFRHAQAQLISARRNAL</sequence>
<feature type="compositionally biased region" description="Low complexity" evidence="1">
    <location>
        <begin position="267"/>
        <end position="279"/>
    </location>
</feature>
<reference evidence="3 4" key="1">
    <citation type="journal article" date="2012" name="Eukaryot. Cell">
        <title>Genome sequence of the Trichosporon asahii environmental strain CBS 8904.</title>
        <authorList>
            <person name="Yang R.Y."/>
            <person name="Li H.T."/>
            <person name="Zhu H."/>
            <person name="Zhou G.P."/>
            <person name="Wang M."/>
            <person name="Wang L."/>
        </authorList>
    </citation>
    <scope>NUCLEOTIDE SEQUENCE [LARGE SCALE GENOMIC DNA]</scope>
    <source>
        <strain evidence="3 4">CBS 8904</strain>
    </source>
</reference>
<feature type="region of interest" description="Disordered" evidence="1">
    <location>
        <begin position="50"/>
        <end position="74"/>
    </location>
</feature>
<dbReference type="eggNOG" id="KOG1674">
    <property type="taxonomic scope" value="Eukaryota"/>
</dbReference>
<dbReference type="Gene3D" id="1.10.472.10">
    <property type="entry name" value="Cyclin-like"/>
    <property type="match status" value="1"/>
</dbReference>
<dbReference type="SUPFAM" id="SSF47954">
    <property type="entry name" value="Cyclin-like"/>
    <property type="match status" value="1"/>
</dbReference>
<gene>
    <name evidence="3" type="ORF">A1Q2_04106</name>
</gene>
<dbReference type="PANTHER" id="PTHR15615">
    <property type="match status" value="1"/>
</dbReference>
<dbReference type="STRING" id="1220162.K1VC30"/>
<dbReference type="OMA" id="YINRAKP"/>
<organism evidence="3 4">
    <name type="scientific">Trichosporon asahii var. asahii (strain CBS 8904)</name>
    <name type="common">Yeast</name>
    <dbReference type="NCBI Taxonomy" id="1220162"/>
    <lineage>
        <taxon>Eukaryota</taxon>
        <taxon>Fungi</taxon>
        <taxon>Dikarya</taxon>
        <taxon>Basidiomycota</taxon>
        <taxon>Agaricomycotina</taxon>
        <taxon>Tremellomycetes</taxon>
        <taxon>Trichosporonales</taxon>
        <taxon>Trichosporonaceae</taxon>
        <taxon>Trichosporon</taxon>
    </lineage>
</organism>
<dbReference type="GO" id="GO:0005634">
    <property type="term" value="C:nucleus"/>
    <property type="evidence" value="ECO:0007669"/>
    <property type="project" value="TreeGrafter"/>
</dbReference>
<dbReference type="GO" id="GO:0019901">
    <property type="term" value="F:protein kinase binding"/>
    <property type="evidence" value="ECO:0007669"/>
    <property type="project" value="InterPro"/>
</dbReference>
<feature type="region of interest" description="Disordered" evidence="1">
    <location>
        <begin position="230"/>
        <end position="294"/>
    </location>
</feature>
<dbReference type="Pfam" id="PF00134">
    <property type="entry name" value="Cyclin_N"/>
    <property type="match status" value="1"/>
</dbReference>
<feature type="domain" description="Cyclin N-terminal" evidence="2">
    <location>
        <begin position="90"/>
        <end position="186"/>
    </location>
</feature>
<dbReference type="InterPro" id="IPR006671">
    <property type="entry name" value="Cyclin_N"/>
</dbReference>
<protein>
    <submittedName>
        <fullName evidence="3">Cyclin</fullName>
    </submittedName>
</protein>
<dbReference type="InterPro" id="IPR036915">
    <property type="entry name" value="Cyclin-like_sf"/>
</dbReference>
<dbReference type="AlphaFoldDB" id="K1VC30"/>
<evidence type="ECO:0000313" key="3">
    <source>
        <dbReference type="EMBL" id="EKD01545.1"/>
    </source>
</evidence>
<evidence type="ECO:0000313" key="4">
    <source>
        <dbReference type="Proteomes" id="UP000006757"/>
    </source>
</evidence>
<dbReference type="InParanoid" id="K1VC30"/>
<dbReference type="EMBL" id="AMBO01000313">
    <property type="protein sequence ID" value="EKD01545.1"/>
    <property type="molecule type" value="Genomic_DNA"/>
</dbReference>
<dbReference type="CDD" id="cd20557">
    <property type="entry name" value="CYCLIN_ScPCL1-like"/>
    <property type="match status" value="1"/>
</dbReference>
<feature type="compositionally biased region" description="Pro residues" evidence="1">
    <location>
        <begin position="52"/>
        <end position="66"/>
    </location>
</feature>
<dbReference type="InterPro" id="IPR013922">
    <property type="entry name" value="Cyclin_PHO80-like"/>
</dbReference>
<keyword evidence="4" id="KW-1185">Reference proteome</keyword>
<dbReference type="GO" id="GO:0000307">
    <property type="term" value="C:cyclin-dependent protein kinase holoenzyme complex"/>
    <property type="evidence" value="ECO:0007669"/>
    <property type="project" value="TreeGrafter"/>
</dbReference>
<accession>K1VC30</accession>
<dbReference type="OrthoDB" id="10250320at2759"/>